<dbReference type="OrthoDB" id="9948320at2759"/>
<protein>
    <submittedName>
        <fullName evidence="7">Uncharacterized protein</fullName>
    </submittedName>
</protein>
<evidence type="ECO:0000313" key="8">
    <source>
        <dbReference type="Proteomes" id="UP001148018"/>
    </source>
</evidence>
<dbReference type="PANTHER" id="PTHR28628">
    <property type="entry name" value="TRANSMEMBRANE PROTEIN 88-RELATED"/>
    <property type="match status" value="1"/>
</dbReference>
<reference evidence="7" key="1">
    <citation type="submission" date="2022-07" db="EMBL/GenBank/DDBJ databases">
        <title>Chromosome-level genome of Muraenolepis orangiensis.</title>
        <authorList>
            <person name="Kim J."/>
        </authorList>
    </citation>
    <scope>NUCLEOTIDE SEQUENCE</scope>
    <source>
        <strain evidence="7">KU_S4_2022</strain>
        <tissue evidence="7">Muscle</tissue>
    </source>
</reference>
<organism evidence="7 8">
    <name type="scientific">Muraenolepis orangiensis</name>
    <name type="common">Patagonian moray cod</name>
    <dbReference type="NCBI Taxonomy" id="630683"/>
    <lineage>
        <taxon>Eukaryota</taxon>
        <taxon>Metazoa</taxon>
        <taxon>Chordata</taxon>
        <taxon>Craniata</taxon>
        <taxon>Vertebrata</taxon>
        <taxon>Euteleostomi</taxon>
        <taxon>Actinopterygii</taxon>
        <taxon>Neopterygii</taxon>
        <taxon>Teleostei</taxon>
        <taxon>Neoteleostei</taxon>
        <taxon>Acanthomorphata</taxon>
        <taxon>Zeiogadaria</taxon>
        <taxon>Gadariae</taxon>
        <taxon>Gadiformes</taxon>
        <taxon>Muraenolepidoidei</taxon>
        <taxon>Muraenolepididae</taxon>
        <taxon>Muraenolepis</taxon>
    </lineage>
</organism>
<evidence type="ECO:0000256" key="1">
    <source>
        <dbReference type="ARBA" id="ARBA00004141"/>
    </source>
</evidence>
<dbReference type="AlphaFoldDB" id="A0A9Q0E8K5"/>
<evidence type="ECO:0000256" key="5">
    <source>
        <dbReference type="ARBA" id="ARBA00023136"/>
    </source>
</evidence>
<dbReference type="Proteomes" id="UP001148018">
    <property type="component" value="Unassembled WGS sequence"/>
</dbReference>
<dbReference type="InterPro" id="IPR033355">
    <property type="entry name" value="TMEM88"/>
</dbReference>
<keyword evidence="4 6" id="KW-1133">Transmembrane helix</keyword>
<feature type="transmembrane region" description="Helical" evidence="6">
    <location>
        <begin position="44"/>
        <end position="67"/>
    </location>
</feature>
<dbReference type="PANTHER" id="PTHR28628:SF4">
    <property type="entry name" value="TRANSMEMBRANE PROTEIN 88B"/>
    <property type="match status" value="1"/>
</dbReference>
<keyword evidence="8" id="KW-1185">Reference proteome</keyword>
<evidence type="ECO:0000256" key="4">
    <source>
        <dbReference type="ARBA" id="ARBA00022989"/>
    </source>
</evidence>
<evidence type="ECO:0000313" key="7">
    <source>
        <dbReference type="EMBL" id="KAJ3601823.1"/>
    </source>
</evidence>
<dbReference type="GO" id="GO:0030165">
    <property type="term" value="F:PDZ domain binding"/>
    <property type="evidence" value="ECO:0007669"/>
    <property type="project" value="TreeGrafter"/>
</dbReference>
<gene>
    <name evidence="7" type="ORF">NHX12_029587</name>
</gene>
<dbReference type="GO" id="GO:0005886">
    <property type="term" value="C:plasma membrane"/>
    <property type="evidence" value="ECO:0007669"/>
    <property type="project" value="TreeGrafter"/>
</dbReference>
<evidence type="ECO:0000256" key="6">
    <source>
        <dbReference type="SAM" id="Phobius"/>
    </source>
</evidence>
<sequence length="99" mass="11007">MATRLDPHTASIFRLSLLPYLPPQVLDSEAAVCRYLDDNSCSALIILGFIMMSPLVVVAAAIFCGLLRRLQLLPLLQPVTRAWYRGHVLDWAGSINAWV</sequence>
<comment type="caution">
    <text evidence="7">The sequence shown here is derived from an EMBL/GenBank/DDBJ whole genome shotgun (WGS) entry which is preliminary data.</text>
</comment>
<keyword evidence="5 6" id="KW-0472">Membrane</keyword>
<comment type="subcellular location">
    <subcellularLocation>
        <location evidence="1">Membrane</location>
        <topology evidence="1">Multi-pass membrane protein</topology>
    </subcellularLocation>
</comment>
<name>A0A9Q0E8K5_9TELE</name>
<dbReference type="EMBL" id="JANIIK010000046">
    <property type="protein sequence ID" value="KAJ3601823.1"/>
    <property type="molecule type" value="Genomic_DNA"/>
</dbReference>
<proteinExistence type="inferred from homology"/>
<evidence type="ECO:0000256" key="2">
    <source>
        <dbReference type="ARBA" id="ARBA00005734"/>
    </source>
</evidence>
<keyword evidence="3 6" id="KW-0812">Transmembrane</keyword>
<accession>A0A9Q0E8K5</accession>
<evidence type="ECO:0000256" key="3">
    <source>
        <dbReference type="ARBA" id="ARBA00022692"/>
    </source>
</evidence>
<comment type="similarity">
    <text evidence="2">Belongs to the TMEM88 family.</text>
</comment>